<proteinExistence type="predicted"/>
<accession>A0A921RDQ3</accession>
<reference evidence="1" key="1">
    <citation type="journal article" date="2019" name="BMC Genomics">
        <title>A new reference genome for Sorghum bicolor reveals high levels of sequence similarity between sweet and grain genotypes: implications for the genetics of sugar metabolism.</title>
        <authorList>
            <person name="Cooper E.A."/>
            <person name="Brenton Z.W."/>
            <person name="Flinn B.S."/>
            <person name="Jenkins J."/>
            <person name="Shu S."/>
            <person name="Flowers D."/>
            <person name="Luo F."/>
            <person name="Wang Y."/>
            <person name="Xia P."/>
            <person name="Barry K."/>
            <person name="Daum C."/>
            <person name="Lipzen A."/>
            <person name="Yoshinaga Y."/>
            <person name="Schmutz J."/>
            <person name="Saski C."/>
            <person name="Vermerris W."/>
            <person name="Kresovich S."/>
        </authorList>
    </citation>
    <scope>NUCLEOTIDE SEQUENCE</scope>
</reference>
<name>A0A921RDQ3_SORBI</name>
<dbReference type="EMBL" id="CM027682">
    <property type="protein sequence ID" value="KAG0537291.1"/>
    <property type="molecule type" value="Genomic_DNA"/>
</dbReference>
<comment type="caution">
    <text evidence="1">The sequence shown here is derived from an EMBL/GenBank/DDBJ whole genome shotgun (WGS) entry which is preliminary data.</text>
</comment>
<dbReference type="Proteomes" id="UP000807115">
    <property type="component" value="Chromosome 3"/>
</dbReference>
<dbReference type="AlphaFoldDB" id="A0A921RDQ3"/>
<reference evidence="1" key="2">
    <citation type="submission" date="2020-10" db="EMBL/GenBank/DDBJ databases">
        <authorList>
            <person name="Cooper E.A."/>
            <person name="Brenton Z.W."/>
            <person name="Flinn B.S."/>
            <person name="Jenkins J."/>
            <person name="Shu S."/>
            <person name="Flowers D."/>
            <person name="Luo F."/>
            <person name="Wang Y."/>
            <person name="Xia P."/>
            <person name="Barry K."/>
            <person name="Daum C."/>
            <person name="Lipzen A."/>
            <person name="Yoshinaga Y."/>
            <person name="Schmutz J."/>
            <person name="Saski C."/>
            <person name="Vermerris W."/>
            <person name="Kresovich S."/>
        </authorList>
    </citation>
    <scope>NUCLEOTIDE SEQUENCE</scope>
</reference>
<evidence type="ECO:0000313" key="2">
    <source>
        <dbReference type="Proteomes" id="UP000807115"/>
    </source>
</evidence>
<organism evidence="1 2">
    <name type="scientific">Sorghum bicolor</name>
    <name type="common">Sorghum</name>
    <name type="synonym">Sorghum vulgare</name>
    <dbReference type="NCBI Taxonomy" id="4558"/>
    <lineage>
        <taxon>Eukaryota</taxon>
        <taxon>Viridiplantae</taxon>
        <taxon>Streptophyta</taxon>
        <taxon>Embryophyta</taxon>
        <taxon>Tracheophyta</taxon>
        <taxon>Spermatophyta</taxon>
        <taxon>Magnoliopsida</taxon>
        <taxon>Liliopsida</taxon>
        <taxon>Poales</taxon>
        <taxon>Poaceae</taxon>
        <taxon>PACMAD clade</taxon>
        <taxon>Panicoideae</taxon>
        <taxon>Andropogonodae</taxon>
        <taxon>Andropogoneae</taxon>
        <taxon>Sorghinae</taxon>
        <taxon>Sorghum</taxon>
    </lineage>
</organism>
<protein>
    <submittedName>
        <fullName evidence="1">Uncharacterized protein</fullName>
    </submittedName>
</protein>
<gene>
    <name evidence="1" type="ORF">BDA96_03G136500</name>
</gene>
<evidence type="ECO:0000313" key="1">
    <source>
        <dbReference type="EMBL" id="KAG0537291.1"/>
    </source>
</evidence>
<sequence>MFGKSTSRSTTTTSRSSASLIDQLRDIGHLIPEPITLLNLHCGLNPRYCYDKLVITFKFLSHTFISARSFLILEELSAQQNANVKAKQALAPHIS</sequence>